<dbReference type="GO" id="GO:0005979">
    <property type="term" value="P:regulation of glycogen biosynthetic process"/>
    <property type="evidence" value="ECO:0007669"/>
    <property type="project" value="TreeGrafter"/>
</dbReference>
<dbReference type="FunFam" id="2.60.40.2440:FF:000001">
    <property type="entry name" value="Protein phosphatase 1 regulatory subunit 3C"/>
    <property type="match status" value="1"/>
</dbReference>
<evidence type="ECO:0000313" key="5">
    <source>
        <dbReference type="Ensembl" id="ENSOMYP00000095416.2"/>
    </source>
</evidence>
<dbReference type="GO" id="GO:0000164">
    <property type="term" value="C:protein phosphatase type 1 complex"/>
    <property type="evidence" value="ECO:0007669"/>
    <property type="project" value="TreeGrafter"/>
</dbReference>
<evidence type="ECO:0000313" key="6">
    <source>
        <dbReference type="Proteomes" id="UP000694395"/>
    </source>
</evidence>
<organism evidence="5 6">
    <name type="scientific">Oncorhynchus mykiss</name>
    <name type="common">Rainbow trout</name>
    <name type="synonym">Salmo gairdneri</name>
    <dbReference type="NCBI Taxonomy" id="8022"/>
    <lineage>
        <taxon>Eukaryota</taxon>
        <taxon>Metazoa</taxon>
        <taxon>Chordata</taxon>
        <taxon>Craniata</taxon>
        <taxon>Vertebrata</taxon>
        <taxon>Euteleostomi</taxon>
        <taxon>Actinopterygii</taxon>
        <taxon>Neopterygii</taxon>
        <taxon>Teleostei</taxon>
        <taxon>Protacanthopterygii</taxon>
        <taxon>Salmoniformes</taxon>
        <taxon>Salmonidae</taxon>
        <taxon>Salmoninae</taxon>
        <taxon>Oncorhynchus</taxon>
    </lineage>
</organism>
<dbReference type="GO" id="GO:0008157">
    <property type="term" value="F:protein phosphatase 1 binding"/>
    <property type="evidence" value="ECO:0007669"/>
    <property type="project" value="TreeGrafter"/>
</dbReference>
<reference evidence="5" key="1">
    <citation type="submission" date="2020-07" db="EMBL/GenBank/DDBJ databases">
        <title>A long reads based de novo assembly of the rainbow trout Arlee double haploid line genome.</title>
        <authorList>
            <person name="Gao G."/>
            <person name="Palti Y."/>
        </authorList>
    </citation>
    <scope>NUCLEOTIDE SEQUENCE [LARGE SCALE GENOMIC DNA]</scope>
</reference>
<dbReference type="InterPro" id="IPR038175">
    <property type="entry name" value="CBM21_dom_sf"/>
</dbReference>
<feature type="domain" description="CBM21" evidence="4">
    <location>
        <begin position="156"/>
        <end position="264"/>
    </location>
</feature>
<proteinExistence type="predicted"/>
<dbReference type="PANTHER" id="PTHR12307">
    <property type="entry name" value="PROTEIN PHOSPHATASE 1 REGULATORY SUBUNIT"/>
    <property type="match status" value="1"/>
</dbReference>
<evidence type="ECO:0000256" key="2">
    <source>
        <dbReference type="ARBA" id="ARBA00023277"/>
    </source>
</evidence>
<reference evidence="5" key="3">
    <citation type="submission" date="2025-09" db="UniProtKB">
        <authorList>
            <consortium name="Ensembl"/>
        </authorList>
    </citation>
    <scope>IDENTIFICATION</scope>
</reference>
<sequence length="339" mass="38778">MSATRYLHVLNSSAMPVPVMPVDIAMRMYITHSPPLRSFLSSHEDLRARNRANHYKPLQPCISSQRPLEGPSLVWKSPKTTMKTSKGKKRVVFADSKGMSLTAIHVFSKFDEEPALSNFQFDLIDLENATMELKISTKRSLALDFPQPAADYLAFRNRLLKNSVCLENCTLQDKSLTGTVKVRNLGFEKSVHVRVTVDSWKTYTDIDCTFMNNVYSCQDTDTFAFVFKLPRYVPPYNRVEFCICFKSKDQVFWDNNDGKNYILKPIGWNGDDVKTMPKTPVERKKPEEHKNSKLLEMGFDQFGSPRSSSPRWSFLGCKAGAELRMVPTTGEVREDFQLQ</sequence>
<dbReference type="Ensembl" id="ENSOMYT00000103696.2">
    <property type="protein sequence ID" value="ENSOMYP00000095416.2"/>
    <property type="gene ID" value="ENSOMYG00000043500.2"/>
</dbReference>
<evidence type="ECO:0000256" key="3">
    <source>
        <dbReference type="PIRNR" id="PIRNR038207"/>
    </source>
</evidence>
<dbReference type="InterPro" id="IPR050782">
    <property type="entry name" value="PP1_regulatory_subunit_3"/>
</dbReference>
<dbReference type="Pfam" id="PF03370">
    <property type="entry name" value="CBM_21"/>
    <property type="match status" value="1"/>
</dbReference>
<keyword evidence="6" id="KW-1185">Reference proteome</keyword>
<dbReference type="PROSITE" id="PS51159">
    <property type="entry name" value="CBM21"/>
    <property type="match status" value="1"/>
</dbReference>
<dbReference type="GeneTree" id="ENSGT00940000155648"/>
<name>A0A8C7UNR8_ONCMY</name>
<dbReference type="PANTHER" id="PTHR12307:SF15">
    <property type="entry name" value="PROTEIN PHOSPHATASE 1 REGULATORY SUBUNIT 3C"/>
    <property type="match status" value="1"/>
</dbReference>
<evidence type="ECO:0000256" key="1">
    <source>
        <dbReference type="ARBA" id="ARBA00022600"/>
    </source>
</evidence>
<dbReference type="Gene3D" id="2.60.40.2440">
    <property type="entry name" value="Carbohydrate binding type-21 domain"/>
    <property type="match status" value="1"/>
</dbReference>
<dbReference type="AlphaFoldDB" id="A0A8C7UNR8"/>
<dbReference type="GO" id="GO:0005977">
    <property type="term" value="P:glycogen metabolic process"/>
    <property type="evidence" value="ECO:0007669"/>
    <property type="project" value="UniProtKB-KW"/>
</dbReference>
<accession>A0A8C7UNR8</accession>
<protein>
    <recommendedName>
        <fullName evidence="3">Protein phosphatase 1 regulatory subunit</fullName>
    </recommendedName>
</protein>
<keyword evidence="2 3" id="KW-0119">Carbohydrate metabolism</keyword>
<reference evidence="5" key="2">
    <citation type="submission" date="2025-08" db="UniProtKB">
        <authorList>
            <consortium name="Ensembl"/>
        </authorList>
    </citation>
    <scope>IDENTIFICATION</scope>
</reference>
<evidence type="ECO:0000259" key="4">
    <source>
        <dbReference type="PROSITE" id="PS51159"/>
    </source>
</evidence>
<dbReference type="Proteomes" id="UP000694395">
    <property type="component" value="Chromosome 1"/>
</dbReference>
<dbReference type="PIRSF" id="PIRSF038207">
    <property type="entry name" value="PP1_GT_animal"/>
    <property type="match status" value="1"/>
</dbReference>
<dbReference type="GO" id="GO:2001069">
    <property type="term" value="F:glycogen binding"/>
    <property type="evidence" value="ECO:0007669"/>
    <property type="project" value="TreeGrafter"/>
</dbReference>
<keyword evidence="1 3" id="KW-0321">Glycogen metabolism</keyword>
<dbReference type="InterPro" id="IPR017434">
    <property type="entry name" value="Pase-1_reg-su_3B/C/D_met"/>
</dbReference>
<dbReference type="InterPro" id="IPR005036">
    <property type="entry name" value="CBM21_dom"/>
</dbReference>